<feature type="compositionally biased region" description="Basic and acidic residues" evidence="1">
    <location>
        <begin position="1"/>
        <end position="12"/>
    </location>
</feature>
<organism evidence="2 3">
    <name type="scientific">Methanoculleus bourgensis</name>
    <dbReference type="NCBI Taxonomy" id="83986"/>
    <lineage>
        <taxon>Archaea</taxon>
        <taxon>Methanobacteriati</taxon>
        <taxon>Methanobacteriota</taxon>
        <taxon>Stenosarchaea group</taxon>
        <taxon>Methanomicrobia</taxon>
        <taxon>Methanomicrobiales</taxon>
        <taxon>Methanomicrobiaceae</taxon>
        <taxon>Methanoculleus</taxon>
    </lineage>
</organism>
<dbReference type="RefSeq" id="WP_157203688.1">
    <property type="nucleotide sequence ID" value="NZ_LT158599.1"/>
</dbReference>
<accession>A0A0X3BNQ2</accession>
<feature type="region of interest" description="Disordered" evidence="1">
    <location>
        <begin position="1"/>
        <end position="32"/>
    </location>
</feature>
<sequence>MIHYPSHDKDPTQEYLPVPAHTPAAGPRKWEMPDIRGTTQAAFRGNEFVTGIRTL</sequence>
<protein>
    <submittedName>
        <fullName evidence="2">Uncharacterized protein</fullName>
    </submittedName>
</protein>
<reference evidence="2 3" key="1">
    <citation type="submission" date="2016-01" db="EMBL/GenBank/DDBJ databases">
        <authorList>
            <person name="Manzoor S."/>
        </authorList>
    </citation>
    <scope>NUCLEOTIDE SEQUENCE [LARGE SCALE GENOMIC DNA]</scope>
    <source>
        <strain evidence="2">Methanoculleus sp MAB1</strain>
    </source>
</reference>
<evidence type="ECO:0000256" key="1">
    <source>
        <dbReference type="SAM" id="MobiDB-lite"/>
    </source>
</evidence>
<evidence type="ECO:0000313" key="2">
    <source>
        <dbReference type="EMBL" id="CVK33643.1"/>
    </source>
</evidence>
<dbReference type="Proteomes" id="UP000069850">
    <property type="component" value="Chromosome 1"/>
</dbReference>
<name>A0A0X3BNQ2_9EURY</name>
<gene>
    <name evidence="2" type="ORF">MMAB1_2430</name>
</gene>
<proteinExistence type="predicted"/>
<evidence type="ECO:0000313" key="3">
    <source>
        <dbReference type="Proteomes" id="UP000069850"/>
    </source>
</evidence>
<dbReference type="KEGG" id="mema:MMAB1_2430"/>
<dbReference type="EMBL" id="LT158599">
    <property type="protein sequence ID" value="CVK33643.1"/>
    <property type="molecule type" value="Genomic_DNA"/>
</dbReference>
<dbReference type="AlphaFoldDB" id="A0A0X3BNQ2"/>
<dbReference type="GeneID" id="43321714"/>